<dbReference type="HAMAP" id="MF_01810">
    <property type="entry name" value="YidC_type1"/>
    <property type="match status" value="1"/>
</dbReference>
<feature type="transmembrane region" description="Helical" evidence="13">
    <location>
        <begin position="6"/>
        <end position="25"/>
    </location>
</feature>
<keyword evidence="7 13" id="KW-0653">Protein transport</keyword>
<dbReference type="Pfam" id="PF14849">
    <property type="entry name" value="YidC_periplas"/>
    <property type="match status" value="1"/>
</dbReference>
<keyword evidence="10 13" id="KW-0143">Chaperone</keyword>
<dbReference type="PRINTS" id="PR00701">
    <property type="entry name" value="60KDINNERMP"/>
</dbReference>
<accession>A0A7C4U6K1</accession>
<keyword evidence="6 13" id="KW-0812">Transmembrane</keyword>
<dbReference type="EMBL" id="DTHG01000022">
    <property type="protein sequence ID" value="HGW91257.1"/>
    <property type="molecule type" value="Genomic_DNA"/>
</dbReference>
<feature type="transmembrane region" description="Helical" evidence="13">
    <location>
        <begin position="412"/>
        <end position="432"/>
    </location>
</feature>
<evidence type="ECO:0000256" key="2">
    <source>
        <dbReference type="ARBA" id="ARBA00010527"/>
    </source>
</evidence>
<evidence type="ECO:0000256" key="13">
    <source>
        <dbReference type="HAMAP-Rule" id="MF_01810"/>
    </source>
</evidence>
<evidence type="ECO:0000256" key="6">
    <source>
        <dbReference type="ARBA" id="ARBA00022692"/>
    </source>
</evidence>
<dbReference type="PANTHER" id="PTHR12428">
    <property type="entry name" value="OXA1"/>
    <property type="match status" value="1"/>
</dbReference>
<keyword evidence="4 13" id="KW-0813">Transport</keyword>
<feature type="transmembrane region" description="Helical" evidence="13">
    <location>
        <begin position="302"/>
        <end position="323"/>
    </location>
</feature>
<evidence type="ECO:0000256" key="10">
    <source>
        <dbReference type="ARBA" id="ARBA00023186"/>
    </source>
</evidence>
<dbReference type="NCBIfam" id="TIGR03593">
    <property type="entry name" value="yidC_nterm"/>
    <property type="match status" value="1"/>
</dbReference>
<evidence type="ECO:0000313" key="16">
    <source>
        <dbReference type="EMBL" id="HGW91257.1"/>
    </source>
</evidence>
<keyword evidence="5 13" id="KW-1003">Cell membrane</keyword>
<dbReference type="Gene3D" id="2.70.98.90">
    <property type="match status" value="1"/>
</dbReference>
<dbReference type="InterPro" id="IPR047196">
    <property type="entry name" value="YidC_ALB_C"/>
</dbReference>
<dbReference type="GO" id="GO:0032977">
    <property type="term" value="F:membrane insertase activity"/>
    <property type="evidence" value="ECO:0007669"/>
    <property type="project" value="InterPro"/>
</dbReference>
<dbReference type="GO" id="GO:0051205">
    <property type="term" value="P:protein insertion into membrane"/>
    <property type="evidence" value="ECO:0007669"/>
    <property type="project" value="TreeGrafter"/>
</dbReference>
<dbReference type="InterPro" id="IPR038221">
    <property type="entry name" value="YidC_periplasmic_sf"/>
</dbReference>
<comment type="subunit">
    <text evidence="13">Interacts with the Sec translocase complex via SecD. Specifically interacts with transmembrane segments of nascent integral membrane proteins during membrane integration.</text>
</comment>
<name>A0A7C4U6K1_UNCW3</name>
<evidence type="ECO:0000259" key="14">
    <source>
        <dbReference type="Pfam" id="PF02096"/>
    </source>
</evidence>
<comment type="similarity">
    <text evidence="2 13">Belongs to the OXA1/ALB3/YidC family. Type 1 subfamily.</text>
</comment>
<evidence type="ECO:0000259" key="15">
    <source>
        <dbReference type="Pfam" id="PF14849"/>
    </source>
</evidence>
<reference evidence="16" key="1">
    <citation type="journal article" date="2020" name="mSystems">
        <title>Genome- and Community-Level Interaction Insights into Carbon Utilization and Element Cycling Functions of Hydrothermarchaeota in Hydrothermal Sediment.</title>
        <authorList>
            <person name="Zhou Z."/>
            <person name="Liu Y."/>
            <person name="Xu W."/>
            <person name="Pan J."/>
            <person name="Luo Z.H."/>
            <person name="Li M."/>
        </authorList>
    </citation>
    <scope>NUCLEOTIDE SEQUENCE [LARGE SCALE GENOMIC DNA]</scope>
    <source>
        <strain evidence="16">SpSt-780</strain>
    </source>
</reference>
<dbReference type="PANTHER" id="PTHR12428:SF65">
    <property type="entry name" value="CYTOCHROME C OXIDASE ASSEMBLY PROTEIN COX18, MITOCHONDRIAL"/>
    <property type="match status" value="1"/>
</dbReference>
<sequence>MKNRLLNFVIAYILILLILLLYQNYVVKKRVQNVKEGNKEEIVPKKEEVEIVQNKEEGENVKEILFENEKLKVTFENINGSIKNIFIKDYNVNLSGKDIILKTSFVKGAKRIIKDIPFNYEIKGDTVRFFFKDSIEYEKMYIFNNGYSIKLIQKPELEYYYTVLRFETDEKHSDKDRFNGAVYSLARKVFTIQDRGFLKQESKAILGIVDWAGYKTKYFFFGVIPEETGEELIIEKIYDNAGITLRYKNEVTLYAGPLEYYTLRSVKIGLEDAIYFGASWLRPIAKLIFFFITFLHKYIPNYGVVIIILTIVLTIILSPINIISYKSMKTMKDIQPKIQELQRKYKDDPKTLNIEMMELYRKSGVNPFSGCFPLLLQIPIFFSLYAVLSSTIELKGAHFIFWIKDLSAKDPFYVLPILMGITMFLQQKFFTPQTGSGSQEQQKMMTYIMPVLFTFIFLNFPSGLTLYWLLYNILSMLLQYLIKKQVGG</sequence>
<evidence type="ECO:0000256" key="12">
    <source>
        <dbReference type="ARBA" id="ARBA00033342"/>
    </source>
</evidence>
<feature type="domain" description="Membrane insertase YidC N-terminal" evidence="15">
    <location>
        <begin position="155"/>
        <end position="290"/>
    </location>
</feature>
<gene>
    <name evidence="13 16" type="primary">yidC</name>
    <name evidence="16" type="ORF">ENV67_01785</name>
</gene>
<evidence type="ECO:0000256" key="1">
    <source>
        <dbReference type="ARBA" id="ARBA00004429"/>
    </source>
</evidence>
<evidence type="ECO:0000256" key="7">
    <source>
        <dbReference type="ARBA" id="ARBA00022927"/>
    </source>
</evidence>
<evidence type="ECO:0000256" key="9">
    <source>
        <dbReference type="ARBA" id="ARBA00023136"/>
    </source>
</evidence>
<evidence type="ECO:0000256" key="4">
    <source>
        <dbReference type="ARBA" id="ARBA00022448"/>
    </source>
</evidence>
<comment type="function">
    <text evidence="13">Required for the insertion and/or proper folding and/or complex formation of integral membrane proteins into the membrane. Involved in integration of membrane proteins that insert both dependently and independently of the Sec translocase complex, as well as at least some lipoproteins. Aids folding of multispanning membrane proteins.</text>
</comment>
<dbReference type="InterPro" id="IPR028055">
    <property type="entry name" value="YidC/Oxa/ALB_C"/>
</dbReference>
<dbReference type="AlphaFoldDB" id="A0A7C4U6K1"/>
<evidence type="ECO:0000256" key="3">
    <source>
        <dbReference type="ARBA" id="ARBA00015325"/>
    </source>
</evidence>
<comment type="subcellular location">
    <subcellularLocation>
        <location evidence="1">Cell inner membrane</location>
        <topology evidence="1">Multi-pass membrane protein</topology>
    </subcellularLocation>
    <subcellularLocation>
        <location evidence="13">Cell membrane</location>
        <topology evidence="13">Multi-pass membrane protein</topology>
    </subcellularLocation>
</comment>
<feature type="domain" description="Membrane insertase YidC/Oxa/ALB C-terminal" evidence="14">
    <location>
        <begin position="302"/>
        <end position="484"/>
    </location>
</feature>
<protein>
    <recommendedName>
        <fullName evidence="3 13">Membrane protein insertase YidC</fullName>
    </recommendedName>
    <alternativeName>
        <fullName evidence="12 13">Foldase YidC</fullName>
    </alternativeName>
    <alternativeName>
        <fullName evidence="11 13">Membrane integrase YidC</fullName>
    </alternativeName>
    <alternativeName>
        <fullName evidence="13">Membrane protein YidC</fullName>
    </alternativeName>
</protein>
<keyword evidence="9 13" id="KW-0472">Membrane</keyword>
<keyword evidence="8 13" id="KW-1133">Transmembrane helix</keyword>
<dbReference type="PRINTS" id="PR01900">
    <property type="entry name" value="YIDCPROTEIN"/>
</dbReference>
<dbReference type="InterPro" id="IPR028053">
    <property type="entry name" value="Membr_insert_YidC_N"/>
</dbReference>
<dbReference type="GO" id="GO:0015031">
    <property type="term" value="P:protein transport"/>
    <property type="evidence" value="ECO:0007669"/>
    <property type="project" value="UniProtKB-KW"/>
</dbReference>
<dbReference type="CDD" id="cd20070">
    <property type="entry name" value="5TM_YidC_Alb3"/>
    <property type="match status" value="1"/>
</dbReference>
<dbReference type="NCBIfam" id="TIGR03592">
    <property type="entry name" value="yidC_oxa1_cterm"/>
    <property type="match status" value="1"/>
</dbReference>
<dbReference type="InterPro" id="IPR001708">
    <property type="entry name" value="YidC/ALB3/OXA1/COX18"/>
</dbReference>
<comment type="caution">
    <text evidence="16">The sequence shown here is derived from an EMBL/GenBank/DDBJ whole genome shotgun (WGS) entry which is preliminary data.</text>
</comment>
<evidence type="ECO:0000256" key="5">
    <source>
        <dbReference type="ARBA" id="ARBA00022475"/>
    </source>
</evidence>
<dbReference type="CDD" id="cd19961">
    <property type="entry name" value="EcYidC-like_peri"/>
    <property type="match status" value="1"/>
</dbReference>
<feature type="transmembrane region" description="Helical" evidence="13">
    <location>
        <begin position="371"/>
        <end position="392"/>
    </location>
</feature>
<evidence type="ECO:0000256" key="11">
    <source>
        <dbReference type="ARBA" id="ARBA00033245"/>
    </source>
</evidence>
<dbReference type="GO" id="GO:0005886">
    <property type="term" value="C:plasma membrane"/>
    <property type="evidence" value="ECO:0007669"/>
    <property type="project" value="UniProtKB-SubCell"/>
</dbReference>
<dbReference type="InterPro" id="IPR019998">
    <property type="entry name" value="Membr_insert_YidC"/>
</dbReference>
<organism evidence="16">
    <name type="scientific">candidate division WOR-3 bacterium</name>
    <dbReference type="NCBI Taxonomy" id="2052148"/>
    <lineage>
        <taxon>Bacteria</taxon>
        <taxon>Bacteria division WOR-3</taxon>
    </lineage>
</organism>
<dbReference type="Pfam" id="PF02096">
    <property type="entry name" value="60KD_IMP"/>
    <property type="match status" value="1"/>
</dbReference>
<proteinExistence type="inferred from homology"/>
<evidence type="ECO:0000256" key="8">
    <source>
        <dbReference type="ARBA" id="ARBA00022989"/>
    </source>
</evidence>